<dbReference type="InterPro" id="IPR007329">
    <property type="entry name" value="FMN-bd"/>
</dbReference>
<organism evidence="8 9">
    <name type="scientific">Chthoniobacter flavus Ellin428</name>
    <dbReference type="NCBI Taxonomy" id="497964"/>
    <lineage>
        <taxon>Bacteria</taxon>
        <taxon>Pseudomonadati</taxon>
        <taxon>Verrucomicrobiota</taxon>
        <taxon>Spartobacteria</taxon>
        <taxon>Chthoniobacterales</taxon>
        <taxon>Chthoniobacteraceae</taxon>
        <taxon>Chthoniobacter</taxon>
    </lineage>
</organism>
<feature type="chain" id="PRO_5002802615" evidence="6">
    <location>
        <begin position="24"/>
        <end position="173"/>
    </location>
</feature>
<sequence length="173" mass="19222" precursor="true">MSDWKTFVLPAALVLSTSAPCFANVYLTTDQAQKLIFPGASCTPWEGKLTEAQKKAIEKTSDLRIRKDPQIWHVSGGGWFIVDEVLGKHEYITFAVGLTAGGAVKQIEIIEYRESYGSEVRGDQWRAQFVGKTAKDPLRLDQDIKNISGATLSSRHVTEGVRRACAFYDIVLK</sequence>
<evidence type="ECO:0000256" key="1">
    <source>
        <dbReference type="ARBA" id="ARBA00022448"/>
    </source>
</evidence>
<gene>
    <name evidence="8" type="ORF">CfE428DRAFT_2687</name>
</gene>
<dbReference type="eggNOG" id="COG4659">
    <property type="taxonomic scope" value="Bacteria"/>
</dbReference>
<keyword evidence="3" id="KW-0285">Flavoprotein</keyword>
<evidence type="ECO:0000256" key="5">
    <source>
        <dbReference type="ARBA" id="ARBA00022982"/>
    </source>
</evidence>
<evidence type="ECO:0000256" key="2">
    <source>
        <dbReference type="ARBA" id="ARBA00022553"/>
    </source>
</evidence>
<keyword evidence="4" id="KW-0288">FMN</keyword>
<dbReference type="AlphaFoldDB" id="B4D186"/>
<dbReference type="Proteomes" id="UP000005824">
    <property type="component" value="Unassembled WGS sequence"/>
</dbReference>
<dbReference type="SMART" id="SM00900">
    <property type="entry name" value="FMN_bind"/>
    <property type="match status" value="1"/>
</dbReference>
<reference evidence="8 9" key="1">
    <citation type="journal article" date="2011" name="J. Bacteriol.">
        <title>Genome sequence of Chthoniobacter flavus Ellin428, an aerobic heterotrophic soil bacterium.</title>
        <authorList>
            <person name="Kant R."/>
            <person name="van Passel M.W."/>
            <person name="Palva A."/>
            <person name="Lucas S."/>
            <person name="Lapidus A."/>
            <person name="Glavina Del Rio T."/>
            <person name="Dalin E."/>
            <person name="Tice H."/>
            <person name="Bruce D."/>
            <person name="Goodwin L."/>
            <person name="Pitluck S."/>
            <person name="Larimer F.W."/>
            <person name="Land M.L."/>
            <person name="Hauser L."/>
            <person name="Sangwan P."/>
            <person name="de Vos W.M."/>
            <person name="Janssen P.H."/>
            <person name="Smidt H."/>
        </authorList>
    </citation>
    <scope>NUCLEOTIDE SEQUENCE [LARGE SCALE GENOMIC DNA]</scope>
    <source>
        <strain evidence="8 9">Ellin428</strain>
    </source>
</reference>
<dbReference type="GO" id="GO:0022900">
    <property type="term" value="P:electron transport chain"/>
    <property type="evidence" value="ECO:0007669"/>
    <property type="project" value="InterPro"/>
</dbReference>
<evidence type="ECO:0000259" key="7">
    <source>
        <dbReference type="SMART" id="SM00900"/>
    </source>
</evidence>
<keyword evidence="5" id="KW-0249">Electron transport</keyword>
<dbReference type="GO" id="GO:0009055">
    <property type="term" value="F:electron transfer activity"/>
    <property type="evidence" value="ECO:0007669"/>
    <property type="project" value="InterPro"/>
</dbReference>
<feature type="domain" description="FMN-binding" evidence="7">
    <location>
        <begin position="87"/>
        <end position="168"/>
    </location>
</feature>
<proteinExistence type="predicted"/>
<dbReference type="InParanoid" id="B4D186"/>
<feature type="signal peptide" evidence="6">
    <location>
        <begin position="1"/>
        <end position="23"/>
    </location>
</feature>
<dbReference type="RefSeq" id="WP_006980012.1">
    <property type="nucleotide sequence ID" value="NZ_ABVL01000006.1"/>
</dbReference>
<dbReference type="GO" id="GO:0010181">
    <property type="term" value="F:FMN binding"/>
    <property type="evidence" value="ECO:0007669"/>
    <property type="project" value="InterPro"/>
</dbReference>
<dbReference type="GO" id="GO:0005886">
    <property type="term" value="C:plasma membrane"/>
    <property type="evidence" value="ECO:0007669"/>
    <property type="project" value="InterPro"/>
</dbReference>
<accession>B4D186</accession>
<protein>
    <submittedName>
        <fullName evidence="8">FMN-binding domain protein</fullName>
    </submittedName>
</protein>
<keyword evidence="2" id="KW-0597">Phosphoprotein</keyword>
<dbReference type="EMBL" id="ABVL01000006">
    <property type="protein sequence ID" value="EDY20098.1"/>
    <property type="molecule type" value="Genomic_DNA"/>
</dbReference>
<keyword evidence="1" id="KW-0813">Transport</keyword>
<dbReference type="PANTHER" id="PTHR36118">
    <property type="entry name" value="ION-TRANSLOCATING OXIDOREDUCTASE COMPLEX SUBUNIT G"/>
    <property type="match status" value="1"/>
</dbReference>
<dbReference type="InterPro" id="IPR010209">
    <property type="entry name" value="Ion_transpt_RnfG/RsxG"/>
</dbReference>
<dbReference type="Pfam" id="PF04205">
    <property type="entry name" value="FMN_bind"/>
    <property type="match status" value="1"/>
</dbReference>
<dbReference type="STRING" id="497964.CfE428DRAFT_2687"/>
<evidence type="ECO:0000313" key="9">
    <source>
        <dbReference type="Proteomes" id="UP000005824"/>
    </source>
</evidence>
<dbReference type="PANTHER" id="PTHR36118:SF1">
    <property type="entry name" value="ION-TRANSLOCATING OXIDOREDUCTASE COMPLEX SUBUNIT G"/>
    <property type="match status" value="1"/>
</dbReference>
<evidence type="ECO:0000256" key="6">
    <source>
        <dbReference type="SAM" id="SignalP"/>
    </source>
</evidence>
<keyword evidence="9" id="KW-1185">Reference proteome</keyword>
<evidence type="ECO:0000256" key="3">
    <source>
        <dbReference type="ARBA" id="ARBA00022630"/>
    </source>
</evidence>
<evidence type="ECO:0000256" key="4">
    <source>
        <dbReference type="ARBA" id="ARBA00022643"/>
    </source>
</evidence>
<comment type="caution">
    <text evidence="8">The sequence shown here is derived from an EMBL/GenBank/DDBJ whole genome shotgun (WGS) entry which is preliminary data.</text>
</comment>
<name>B4D186_9BACT</name>
<keyword evidence="6" id="KW-0732">Signal</keyword>
<evidence type="ECO:0000313" key="8">
    <source>
        <dbReference type="EMBL" id="EDY20098.1"/>
    </source>
</evidence>